<dbReference type="CDD" id="cd06550">
    <property type="entry name" value="TM_ABC_iron-siderophores_like"/>
    <property type="match status" value="1"/>
</dbReference>
<evidence type="ECO:0000256" key="3">
    <source>
        <dbReference type="ARBA" id="ARBA00022692"/>
    </source>
</evidence>
<evidence type="ECO:0000256" key="2">
    <source>
        <dbReference type="ARBA" id="ARBA00008034"/>
    </source>
</evidence>
<dbReference type="InterPro" id="IPR001626">
    <property type="entry name" value="ABC_TroCD"/>
</dbReference>
<comment type="caution">
    <text evidence="8">The sequence shown here is derived from an EMBL/GenBank/DDBJ whole genome shotgun (WGS) entry which is preliminary data.</text>
</comment>
<feature type="transmembrane region" description="Helical" evidence="7">
    <location>
        <begin position="177"/>
        <end position="205"/>
    </location>
</feature>
<dbReference type="RefSeq" id="WP_131578416.1">
    <property type="nucleotide sequence ID" value="NZ_CBCSAJ010000112.1"/>
</dbReference>
<gene>
    <name evidence="8" type="ORF">ACFQ5P_18695</name>
</gene>
<keyword evidence="5 7" id="KW-0472">Membrane</keyword>
<proteinExistence type="inferred from homology"/>
<keyword evidence="4 7" id="KW-1133">Transmembrane helix</keyword>
<feature type="transmembrane region" description="Helical" evidence="7">
    <location>
        <begin position="56"/>
        <end position="81"/>
    </location>
</feature>
<dbReference type="SUPFAM" id="SSF81345">
    <property type="entry name" value="ABC transporter involved in vitamin B12 uptake, BtuC"/>
    <property type="match status" value="1"/>
</dbReference>
<dbReference type="Pfam" id="PF00950">
    <property type="entry name" value="ABC-3"/>
    <property type="match status" value="1"/>
</dbReference>
<dbReference type="Gene3D" id="1.10.3470.10">
    <property type="entry name" value="ABC transporter involved in vitamin B12 uptake, BtuC"/>
    <property type="match status" value="1"/>
</dbReference>
<reference evidence="9" key="1">
    <citation type="journal article" date="2019" name="Int. J. Syst. Evol. Microbiol.">
        <title>The Global Catalogue of Microorganisms (GCM) 10K type strain sequencing project: providing services to taxonomists for standard genome sequencing and annotation.</title>
        <authorList>
            <consortium name="The Broad Institute Genomics Platform"/>
            <consortium name="The Broad Institute Genome Sequencing Center for Infectious Disease"/>
            <person name="Wu L."/>
            <person name="Ma J."/>
        </authorList>
    </citation>
    <scope>NUCLEOTIDE SEQUENCE [LARGE SCALE GENOMIC DNA]</scope>
    <source>
        <strain evidence="9">CCM 8875</strain>
    </source>
</reference>
<evidence type="ECO:0000256" key="7">
    <source>
        <dbReference type="SAM" id="Phobius"/>
    </source>
</evidence>
<evidence type="ECO:0000256" key="6">
    <source>
        <dbReference type="RuleBase" id="RU003943"/>
    </source>
</evidence>
<evidence type="ECO:0000313" key="8">
    <source>
        <dbReference type="EMBL" id="MFD1483327.1"/>
    </source>
</evidence>
<accession>A0ABW4E1S1</accession>
<evidence type="ECO:0000256" key="4">
    <source>
        <dbReference type="ARBA" id="ARBA00022989"/>
    </source>
</evidence>
<dbReference type="PANTHER" id="PTHR30477">
    <property type="entry name" value="ABC-TRANSPORTER METAL-BINDING PROTEIN"/>
    <property type="match status" value="1"/>
</dbReference>
<keyword evidence="6" id="KW-0813">Transport</keyword>
<comment type="subcellular location">
    <subcellularLocation>
        <location evidence="6">Cell membrane</location>
        <topology evidence="6">Multi-pass membrane protein</topology>
    </subcellularLocation>
    <subcellularLocation>
        <location evidence="1">Membrane</location>
        <topology evidence="1">Multi-pass membrane protein</topology>
    </subcellularLocation>
</comment>
<dbReference type="Proteomes" id="UP001597302">
    <property type="component" value="Unassembled WGS sequence"/>
</dbReference>
<protein>
    <submittedName>
        <fullName evidence="8">Metal ABC transporter permease</fullName>
    </submittedName>
</protein>
<feature type="transmembrane region" description="Helical" evidence="7">
    <location>
        <begin position="12"/>
        <end position="36"/>
    </location>
</feature>
<keyword evidence="9" id="KW-1185">Reference proteome</keyword>
<feature type="transmembrane region" description="Helical" evidence="7">
    <location>
        <begin position="217"/>
        <end position="240"/>
    </location>
</feature>
<feature type="transmembrane region" description="Helical" evidence="7">
    <location>
        <begin position="246"/>
        <end position="264"/>
    </location>
</feature>
<evidence type="ECO:0000313" key="9">
    <source>
        <dbReference type="Proteomes" id="UP001597302"/>
    </source>
</evidence>
<comment type="similarity">
    <text evidence="2 6">Belongs to the ABC-3 integral membrane protein family.</text>
</comment>
<organism evidence="8 9">
    <name type="scientific">Paracoccus nototheniae</name>
    <dbReference type="NCBI Taxonomy" id="2489002"/>
    <lineage>
        <taxon>Bacteria</taxon>
        <taxon>Pseudomonadati</taxon>
        <taxon>Pseudomonadota</taxon>
        <taxon>Alphaproteobacteria</taxon>
        <taxon>Rhodobacterales</taxon>
        <taxon>Paracoccaceae</taxon>
        <taxon>Paracoccus</taxon>
    </lineage>
</organism>
<sequence length="271" mass="28335">MNALILPFTYPVMADAALIALIVAIPAALLSCFLVLKGWALMGDGISHAVLPGIVLAYAMGLPLLVGAFAAGMICALASGWLDENSRIKPDTALGVVMAGMFALGLILFTVFPPGVHLDHILFGNILGIGAQDFAQGVPIAAAVTAILILKWRDFALLAFDPVQARVSGLRVGWLHYGMLAMIAASVVAMLSAVGIILAVGLLIAPGAIAFLLTRRLAMMMVLAAVTAILASLLGIWASFWLDSAPAPTIIVILTGMFVLAFLWRQVAPRP</sequence>
<dbReference type="InterPro" id="IPR037294">
    <property type="entry name" value="ABC_BtuC-like"/>
</dbReference>
<name>A0ABW4E1S1_9RHOB</name>
<feature type="transmembrane region" description="Helical" evidence="7">
    <location>
        <begin position="93"/>
        <end position="112"/>
    </location>
</feature>
<dbReference type="EMBL" id="JBHTOQ010000045">
    <property type="protein sequence ID" value="MFD1483327.1"/>
    <property type="molecule type" value="Genomic_DNA"/>
</dbReference>
<keyword evidence="3 6" id="KW-0812">Transmembrane</keyword>
<evidence type="ECO:0000256" key="5">
    <source>
        <dbReference type="ARBA" id="ARBA00023136"/>
    </source>
</evidence>
<evidence type="ECO:0000256" key="1">
    <source>
        <dbReference type="ARBA" id="ARBA00004141"/>
    </source>
</evidence>
<dbReference type="PANTHER" id="PTHR30477:SF24">
    <property type="entry name" value="IRON TRANSPORT SYSTEM MEMBRANE PROTEIN HI_0359-RELATED"/>
    <property type="match status" value="1"/>
</dbReference>